<feature type="transmembrane region" description="Helical" evidence="10">
    <location>
        <begin position="161"/>
        <end position="180"/>
    </location>
</feature>
<reference evidence="13" key="1">
    <citation type="submission" date="2016-10" db="EMBL/GenBank/DDBJ databases">
        <authorList>
            <person name="Varghese N."/>
            <person name="Submissions S."/>
        </authorList>
    </citation>
    <scope>NUCLEOTIDE SEQUENCE [LARGE SCALE GENOMIC DNA]</scope>
    <source>
        <strain evidence="13">DSM 45419</strain>
    </source>
</reference>
<dbReference type="InterPro" id="IPR036412">
    <property type="entry name" value="HAD-like_sf"/>
</dbReference>
<dbReference type="Gene3D" id="3.40.1110.10">
    <property type="entry name" value="Calcium-transporting ATPase, cytoplasmic domain N"/>
    <property type="match status" value="2"/>
</dbReference>
<feature type="transmembrane region" description="Helical" evidence="10">
    <location>
        <begin position="29"/>
        <end position="52"/>
    </location>
</feature>
<dbReference type="InterPro" id="IPR059000">
    <property type="entry name" value="ATPase_P-type_domA"/>
</dbReference>
<dbReference type="Pfam" id="PF00689">
    <property type="entry name" value="Cation_ATPase_C"/>
    <property type="match status" value="1"/>
</dbReference>
<dbReference type="SMART" id="SM00831">
    <property type="entry name" value="Cation_ATPase_N"/>
    <property type="match status" value="1"/>
</dbReference>
<dbReference type="SUPFAM" id="SSF81653">
    <property type="entry name" value="Calcium ATPase, transduction domain A"/>
    <property type="match status" value="1"/>
</dbReference>
<comment type="subcellular location">
    <subcellularLocation>
        <location evidence="1">Cell membrane</location>
        <topology evidence="1">Multi-pass membrane protein</topology>
    </subcellularLocation>
</comment>
<dbReference type="SUPFAM" id="SSF56784">
    <property type="entry name" value="HAD-like"/>
    <property type="match status" value="1"/>
</dbReference>
<dbReference type="AlphaFoldDB" id="A0A1G9NNQ6"/>
<evidence type="ECO:0000256" key="1">
    <source>
        <dbReference type="ARBA" id="ARBA00004651"/>
    </source>
</evidence>
<evidence type="ECO:0000256" key="6">
    <source>
        <dbReference type="ARBA" id="ARBA00022989"/>
    </source>
</evidence>
<evidence type="ECO:0000313" key="12">
    <source>
        <dbReference type="EMBL" id="SDL88029.1"/>
    </source>
</evidence>
<feature type="transmembrane region" description="Helical" evidence="10">
    <location>
        <begin position="507"/>
        <end position="532"/>
    </location>
</feature>
<accession>A0A1G9NNQ6</accession>
<dbReference type="SFLD" id="SFLDG00002">
    <property type="entry name" value="C1.7:_P-type_atpase_like"/>
    <property type="match status" value="1"/>
</dbReference>
<dbReference type="EMBL" id="FNHE01000002">
    <property type="protein sequence ID" value="SDL88029.1"/>
    <property type="molecule type" value="Genomic_DNA"/>
</dbReference>
<keyword evidence="4" id="KW-0067">ATP-binding</keyword>
<feature type="transmembrane region" description="Helical" evidence="10">
    <location>
        <begin position="1027"/>
        <end position="1049"/>
    </location>
</feature>
<evidence type="ECO:0000313" key="13">
    <source>
        <dbReference type="Proteomes" id="UP000198680"/>
    </source>
</evidence>
<evidence type="ECO:0000256" key="9">
    <source>
        <dbReference type="SAM" id="MobiDB-lite"/>
    </source>
</evidence>
<dbReference type="GO" id="GO:0016887">
    <property type="term" value="F:ATP hydrolysis activity"/>
    <property type="evidence" value="ECO:0007669"/>
    <property type="project" value="InterPro"/>
</dbReference>
<feature type="transmembrane region" description="Helical" evidence="10">
    <location>
        <begin position="192"/>
        <end position="217"/>
    </location>
</feature>
<feature type="transmembrane region" description="Helical" evidence="10">
    <location>
        <begin position="95"/>
        <end position="119"/>
    </location>
</feature>
<dbReference type="InterPro" id="IPR004014">
    <property type="entry name" value="ATPase_P-typ_cation-transptr_N"/>
</dbReference>
<dbReference type="RefSeq" id="WP_217635996.1">
    <property type="nucleotide sequence ID" value="NZ_FNHE01000002.1"/>
</dbReference>
<dbReference type="Gene3D" id="2.70.150.10">
    <property type="entry name" value="Calcium-transporting ATPase, cytoplasmic transduction domain A"/>
    <property type="match status" value="1"/>
</dbReference>
<dbReference type="NCBIfam" id="TIGR01494">
    <property type="entry name" value="ATPase_P-type"/>
    <property type="match status" value="2"/>
</dbReference>
<protein>
    <submittedName>
        <fullName evidence="12">Ca2+-transporting ATPase</fullName>
    </submittedName>
</protein>
<feature type="transmembrane region" description="Helical" evidence="10">
    <location>
        <begin position="317"/>
        <end position="333"/>
    </location>
</feature>
<dbReference type="SUPFAM" id="SSF81665">
    <property type="entry name" value="Calcium ATPase, transmembrane domain M"/>
    <property type="match status" value="1"/>
</dbReference>
<dbReference type="SFLD" id="SFLDF00027">
    <property type="entry name" value="p-type_atpase"/>
    <property type="match status" value="1"/>
</dbReference>
<evidence type="ECO:0000256" key="5">
    <source>
        <dbReference type="ARBA" id="ARBA00022967"/>
    </source>
</evidence>
<dbReference type="InterPro" id="IPR001757">
    <property type="entry name" value="P_typ_ATPase"/>
</dbReference>
<dbReference type="InterPro" id="IPR044492">
    <property type="entry name" value="P_typ_ATPase_HD_dom"/>
</dbReference>
<dbReference type="Pfam" id="PF00702">
    <property type="entry name" value="Hydrolase"/>
    <property type="match status" value="1"/>
</dbReference>
<gene>
    <name evidence="12" type="ORF">SAMN05660642_01113</name>
</gene>
<feature type="transmembrane region" description="Helical" evidence="10">
    <location>
        <begin position="482"/>
        <end position="501"/>
    </location>
</feature>
<evidence type="ECO:0000256" key="10">
    <source>
        <dbReference type="SAM" id="Phobius"/>
    </source>
</evidence>
<evidence type="ECO:0000256" key="7">
    <source>
        <dbReference type="ARBA" id="ARBA00023136"/>
    </source>
</evidence>
<feature type="region of interest" description="Disordered" evidence="9">
    <location>
        <begin position="1056"/>
        <end position="1111"/>
    </location>
</feature>
<dbReference type="InterPro" id="IPR023214">
    <property type="entry name" value="HAD_sf"/>
</dbReference>
<feature type="transmembrane region" description="Helical" evidence="10">
    <location>
        <begin position="293"/>
        <end position="311"/>
    </location>
</feature>
<feature type="compositionally biased region" description="Basic and acidic residues" evidence="9">
    <location>
        <begin position="1071"/>
        <end position="1083"/>
    </location>
</feature>
<comment type="catalytic activity">
    <reaction evidence="8">
        <text>ATP + H2O = ADP + phosphate + H(+)</text>
        <dbReference type="Rhea" id="RHEA:13065"/>
        <dbReference type="ChEBI" id="CHEBI:15377"/>
        <dbReference type="ChEBI" id="CHEBI:15378"/>
        <dbReference type="ChEBI" id="CHEBI:30616"/>
        <dbReference type="ChEBI" id="CHEBI:43474"/>
        <dbReference type="ChEBI" id="CHEBI:456216"/>
    </reaction>
</comment>
<dbReference type="PROSITE" id="PS00154">
    <property type="entry name" value="ATPASE_E1_E2"/>
    <property type="match status" value="1"/>
</dbReference>
<evidence type="ECO:0000259" key="11">
    <source>
        <dbReference type="SMART" id="SM00831"/>
    </source>
</evidence>
<dbReference type="InterPro" id="IPR023299">
    <property type="entry name" value="ATPase_P-typ_cyto_dom_N"/>
</dbReference>
<dbReference type="InterPro" id="IPR006068">
    <property type="entry name" value="ATPase_P-typ_cation-transptr_C"/>
</dbReference>
<sequence>MSTGTAPPTTDRAVPTGRPHGRRELLRRWVAATWLGETAGFLLPTAAVLAGADDPGDLLAAAVLVAAGAGEGAVLGWAQAGVLGRVLPGFPRRDWVVRTAAAAAAAWAVGLTPAALGGAVGQWPIGLQVAGGLAGGVLLLTVLGGAQWSVLRRLVPRSARWIGWTAAGWLAGLGVFTAVTTPLWQPGQEPGVVALVGVVGGCAMAATVAVVTGWGIVRVLGVRAPAAPQGVTPAPRASAPWALPAEQVAAELGVDPATGLDDATAAAQLATDGPNEVRTRRPVSLARSVADQLRDTLILVLLAAAVLTAVIGDLVDLAVILLVVVVNTALGVVQERRALRATAALGELVAPSARVVRGGRDLWVPTRELVRGDVLRLTAGDVVGADARLVRSTRLQVDESPLTGESLPVDRSAGTVSAAGTALGDRAGMVHAGSTVVRGTAEAVVTATGADSAVGRVSSLVQGAAQPLTPLQRRLARLGRQIAGAVTVACLLFVASGLLRGQPWETTVVAAVALAVAAVPESLPAVVALALAGGASRMSRRGAVVRSLPAVETLGSVTLLATDKTGTLTAGAMVADRVWTPDDGAARVAAEASPAVRRVLEAAVLCNDADPTGAGAAGSAGTADTETALVRAALGAGVDVAAVRAAYPRLAEEPFDAVTRRMSTTHRGPDGRTTVVTKGAPEAVLPGLPGEEAAAVVAARWAAEGTRLLAVARDGVLLGLVGMDDPVRPGAAAAIASCHRAGIRPVLVTGDHAGTAEAVARAVGLVDERHPVADSVLARVEPEGKLRLVTGWQGDGHVVAMTGDGVNDAPALRAADIGVAMGQRGTEVAKEAADLVLADDSLATVTAAVAEGRRVFDNVRRFVGYGVAGGAAEVLVMLGGPFLGLALPLLPAQVLWVNLLTHGPVGVAMGSEPAGPDVLARPPRRPSSGVFDRRLVAQVGGLALAVAAVCLGVAVAARAGNGPWQTQLFVTLAVAQLALALALRPRGAWRSGRSGVWVPVAVGANAVLLLAAVYSPGLSTLLGTEPLTAVELAVSVVVALVPAALLLVVRAARRGGRARPGPASSPPPTRPTEDLPRSGRELFHLSATERSAARTVARRRSPPPTRARRSGWCCAVRS</sequence>
<dbReference type="Proteomes" id="UP000198680">
    <property type="component" value="Unassembled WGS sequence"/>
</dbReference>
<dbReference type="Pfam" id="PF00122">
    <property type="entry name" value="E1-E2_ATPase"/>
    <property type="match status" value="1"/>
</dbReference>
<proteinExistence type="predicted"/>
<dbReference type="STRING" id="1137991.SAMN05660642_01113"/>
<feature type="domain" description="Cation-transporting P-type ATPase N-terminal" evidence="11">
    <location>
        <begin position="239"/>
        <end position="313"/>
    </location>
</feature>
<dbReference type="PANTHER" id="PTHR42861">
    <property type="entry name" value="CALCIUM-TRANSPORTING ATPASE"/>
    <property type="match status" value="1"/>
</dbReference>
<feature type="transmembrane region" description="Helical" evidence="10">
    <location>
        <begin position="125"/>
        <end position="149"/>
    </location>
</feature>
<keyword evidence="5" id="KW-1278">Translocase</keyword>
<dbReference type="GO" id="GO:0005886">
    <property type="term" value="C:plasma membrane"/>
    <property type="evidence" value="ECO:0007669"/>
    <property type="project" value="UniProtKB-SubCell"/>
</dbReference>
<feature type="compositionally biased region" description="Low complexity" evidence="9">
    <location>
        <begin position="1086"/>
        <end position="1095"/>
    </location>
</feature>
<evidence type="ECO:0000256" key="3">
    <source>
        <dbReference type="ARBA" id="ARBA00022741"/>
    </source>
</evidence>
<name>A0A1G9NNQ6_9ACTN</name>
<dbReference type="InterPro" id="IPR018303">
    <property type="entry name" value="ATPase_P-typ_P_site"/>
</dbReference>
<keyword evidence="2 10" id="KW-0812">Transmembrane</keyword>
<evidence type="ECO:0000256" key="2">
    <source>
        <dbReference type="ARBA" id="ARBA00022692"/>
    </source>
</evidence>
<dbReference type="PRINTS" id="PR00119">
    <property type="entry name" value="CATATPASE"/>
</dbReference>
<feature type="transmembrane region" description="Helical" evidence="10">
    <location>
        <begin position="58"/>
        <end position="83"/>
    </location>
</feature>
<feature type="transmembrane region" description="Helical" evidence="10">
    <location>
        <begin position="935"/>
        <end position="958"/>
    </location>
</feature>
<organism evidence="12 13">
    <name type="scientific">Geodermatophilus siccatus</name>
    <dbReference type="NCBI Taxonomy" id="1137991"/>
    <lineage>
        <taxon>Bacteria</taxon>
        <taxon>Bacillati</taxon>
        <taxon>Actinomycetota</taxon>
        <taxon>Actinomycetes</taxon>
        <taxon>Geodermatophilales</taxon>
        <taxon>Geodermatophilaceae</taxon>
        <taxon>Geodermatophilus</taxon>
    </lineage>
</organism>
<keyword evidence="7 10" id="KW-0472">Membrane</keyword>
<feature type="transmembrane region" description="Helical" evidence="10">
    <location>
        <begin position="995"/>
        <end position="1015"/>
    </location>
</feature>
<keyword evidence="3" id="KW-0547">Nucleotide-binding</keyword>
<dbReference type="InterPro" id="IPR008250">
    <property type="entry name" value="ATPase_P-typ_transduc_dom_A_sf"/>
</dbReference>
<dbReference type="GO" id="GO:0005524">
    <property type="term" value="F:ATP binding"/>
    <property type="evidence" value="ECO:0007669"/>
    <property type="project" value="UniProtKB-KW"/>
</dbReference>
<feature type="transmembrane region" description="Helical" evidence="10">
    <location>
        <begin position="862"/>
        <end position="883"/>
    </location>
</feature>
<dbReference type="Gene3D" id="3.40.50.1000">
    <property type="entry name" value="HAD superfamily/HAD-like"/>
    <property type="match status" value="2"/>
</dbReference>
<dbReference type="SUPFAM" id="SSF81660">
    <property type="entry name" value="Metal cation-transporting ATPase, ATP-binding domain N"/>
    <property type="match status" value="1"/>
</dbReference>
<evidence type="ECO:0000256" key="8">
    <source>
        <dbReference type="ARBA" id="ARBA00049360"/>
    </source>
</evidence>
<dbReference type="InterPro" id="IPR023298">
    <property type="entry name" value="ATPase_P-typ_TM_dom_sf"/>
</dbReference>
<dbReference type="Gene3D" id="1.20.1110.10">
    <property type="entry name" value="Calcium-transporting ATPase, transmembrane domain"/>
    <property type="match status" value="2"/>
</dbReference>
<keyword evidence="13" id="KW-1185">Reference proteome</keyword>
<evidence type="ECO:0000256" key="4">
    <source>
        <dbReference type="ARBA" id="ARBA00022840"/>
    </source>
</evidence>
<dbReference type="SFLD" id="SFLDS00003">
    <property type="entry name" value="Haloacid_Dehalogenase"/>
    <property type="match status" value="1"/>
</dbReference>
<feature type="compositionally biased region" description="Basic residues" evidence="9">
    <location>
        <begin position="1096"/>
        <end position="1109"/>
    </location>
</feature>
<keyword evidence="6 10" id="KW-1133">Transmembrane helix</keyword>
<dbReference type="Pfam" id="PF00690">
    <property type="entry name" value="Cation_ATPase_N"/>
    <property type="match status" value="1"/>
</dbReference>